<evidence type="ECO:0000256" key="1">
    <source>
        <dbReference type="ARBA" id="ARBA00022679"/>
    </source>
</evidence>
<dbReference type="AlphaFoldDB" id="A0A840F966"/>
<accession>A0A840F966</accession>
<feature type="domain" description="MobA-like NTP transferase" evidence="2">
    <location>
        <begin position="4"/>
        <end position="155"/>
    </location>
</feature>
<reference evidence="3 4" key="1">
    <citation type="submission" date="2020-08" db="EMBL/GenBank/DDBJ databases">
        <title>Sequencing the genomes of 1000 actinobacteria strains.</title>
        <authorList>
            <person name="Klenk H.-P."/>
        </authorList>
    </citation>
    <scope>NUCLEOTIDE SEQUENCE [LARGE SCALE GENOMIC DNA]</scope>
    <source>
        <strain evidence="3 4">DSM 45298</strain>
    </source>
</reference>
<organism evidence="3 4">
    <name type="scientific">Gordonia humi</name>
    <dbReference type="NCBI Taxonomy" id="686429"/>
    <lineage>
        <taxon>Bacteria</taxon>
        <taxon>Bacillati</taxon>
        <taxon>Actinomycetota</taxon>
        <taxon>Actinomycetes</taxon>
        <taxon>Mycobacteriales</taxon>
        <taxon>Gordoniaceae</taxon>
        <taxon>Gordonia</taxon>
    </lineage>
</organism>
<dbReference type="GO" id="GO:0016779">
    <property type="term" value="F:nucleotidyltransferase activity"/>
    <property type="evidence" value="ECO:0007669"/>
    <property type="project" value="UniProtKB-ARBA"/>
</dbReference>
<dbReference type="PANTHER" id="PTHR19136:SF81">
    <property type="entry name" value="MOLYBDENUM COFACTOR GUANYLYLTRANSFERASE"/>
    <property type="match status" value="1"/>
</dbReference>
<evidence type="ECO:0000313" key="3">
    <source>
        <dbReference type="EMBL" id="MBB4136700.1"/>
    </source>
</evidence>
<dbReference type="SUPFAM" id="SSF53448">
    <property type="entry name" value="Nucleotide-diphospho-sugar transferases"/>
    <property type="match status" value="1"/>
</dbReference>
<evidence type="ECO:0000259" key="2">
    <source>
        <dbReference type="Pfam" id="PF12804"/>
    </source>
</evidence>
<dbReference type="RefSeq" id="WP_183371650.1">
    <property type="nucleotide sequence ID" value="NZ_BAABHL010000041.1"/>
</dbReference>
<protein>
    <submittedName>
        <fullName evidence="3">Molybdopterin-guanine dinucleotide biosynthesis protein A</fullName>
    </submittedName>
</protein>
<dbReference type="Pfam" id="PF12804">
    <property type="entry name" value="NTP_transf_3"/>
    <property type="match status" value="1"/>
</dbReference>
<keyword evidence="1" id="KW-0808">Transferase</keyword>
<keyword evidence="4" id="KW-1185">Reference proteome</keyword>
<evidence type="ECO:0000313" key="4">
    <source>
        <dbReference type="Proteomes" id="UP000551501"/>
    </source>
</evidence>
<dbReference type="Gene3D" id="3.90.550.10">
    <property type="entry name" value="Spore Coat Polysaccharide Biosynthesis Protein SpsA, Chain A"/>
    <property type="match status" value="1"/>
</dbReference>
<dbReference type="InterPro" id="IPR029044">
    <property type="entry name" value="Nucleotide-diphossugar_trans"/>
</dbReference>
<proteinExistence type="predicted"/>
<dbReference type="InterPro" id="IPR025877">
    <property type="entry name" value="MobA-like_NTP_Trfase"/>
</dbReference>
<dbReference type="EMBL" id="JACIFP010000001">
    <property type="protein sequence ID" value="MBB4136700.1"/>
    <property type="molecule type" value="Genomic_DNA"/>
</dbReference>
<sequence>MTAAIVVAGGRASRLGGADKAAVDIAGRPLVDHVYAALIGCSPVVAVGPDGLARPDVVVVREEPPFGGPVAAVAAALAVLGNADQTWLLACDLPRADRIVRRLDHEPLGDDDGVLLTDAAGRAQWLAGRYRVAALRGALAAIGDPDGASMRRLLRGLRLREVPDLDDASIDLDTPDDIRTYLSTIEGDAHE</sequence>
<comment type="caution">
    <text evidence="3">The sequence shown here is derived from an EMBL/GenBank/DDBJ whole genome shotgun (WGS) entry which is preliminary data.</text>
</comment>
<dbReference type="Proteomes" id="UP000551501">
    <property type="component" value="Unassembled WGS sequence"/>
</dbReference>
<gene>
    <name evidence="3" type="ORF">BKA16_003252</name>
</gene>
<name>A0A840F966_9ACTN</name>
<dbReference type="PANTHER" id="PTHR19136">
    <property type="entry name" value="MOLYBDENUM COFACTOR GUANYLYLTRANSFERASE"/>
    <property type="match status" value="1"/>
</dbReference>